<sequence length="288" mass="28973">MTFSLRSALGAAALLACASSQAVTLIGLNSQNQLSRIDTANIAGAMNMDITGLMTGDRLVGIDARPKDGKIYGVSLANQLYTVDEMTGAATWVTALSSPVIQANLGYGIDFNPVADFGTAASLRLVSSAGDNYAINAATGAVGNAANKIAAGYTAVGYSNTMLMPAAAPASTALYYIDSTTDTLAMAPTAFNTPTITTVGALGVDVLKANGFEVLGNGMAYAALNVDAGTSLATGIYGIDLGTGSATLIGTYNGTLSGLTVSAVPEPGTYAMMGLGLLGLAALRRKAR</sequence>
<feature type="domain" description="Ice-binding protein C-terminal" evidence="2">
    <location>
        <begin position="263"/>
        <end position="286"/>
    </location>
</feature>
<organism evidence="4 5">
    <name type="scientific">Pelomonas parva</name>
    <dbReference type="NCBI Taxonomy" id="3299032"/>
    <lineage>
        <taxon>Bacteria</taxon>
        <taxon>Pseudomonadati</taxon>
        <taxon>Pseudomonadota</taxon>
        <taxon>Betaproteobacteria</taxon>
        <taxon>Burkholderiales</taxon>
        <taxon>Sphaerotilaceae</taxon>
        <taxon>Roseateles</taxon>
    </lineage>
</organism>
<dbReference type="Pfam" id="PF07589">
    <property type="entry name" value="PEP-CTERM"/>
    <property type="match status" value="1"/>
</dbReference>
<evidence type="ECO:0000313" key="5">
    <source>
        <dbReference type="Proteomes" id="UP001606210"/>
    </source>
</evidence>
<name>A0ABW7EYF9_9BURK</name>
<dbReference type="InterPro" id="IPR013424">
    <property type="entry name" value="Ice-binding_C"/>
</dbReference>
<dbReference type="NCBIfam" id="TIGR02595">
    <property type="entry name" value="PEP_CTERM"/>
    <property type="match status" value="1"/>
</dbReference>
<dbReference type="Proteomes" id="UP001606210">
    <property type="component" value="Unassembled WGS sequence"/>
</dbReference>
<evidence type="ECO:0000259" key="3">
    <source>
        <dbReference type="Pfam" id="PF14339"/>
    </source>
</evidence>
<comment type="caution">
    <text evidence="4">The sequence shown here is derived from an EMBL/GenBank/DDBJ whole genome shotgun (WGS) entry which is preliminary data.</text>
</comment>
<protein>
    <submittedName>
        <fullName evidence="4">DUF4394 domain-containing protein</fullName>
    </submittedName>
</protein>
<feature type="domain" description="DUF4394" evidence="3">
    <location>
        <begin position="34"/>
        <end position="256"/>
    </location>
</feature>
<gene>
    <name evidence="4" type="ORF">ACG00Y_05050</name>
</gene>
<accession>A0ABW7EYF9</accession>
<evidence type="ECO:0000256" key="1">
    <source>
        <dbReference type="SAM" id="SignalP"/>
    </source>
</evidence>
<dbReference type="RefSeq" id="WP_394476572.1">
    <property type="nucleotide sequence ID" value="NZ_JBIGHV010000002.1"/>
</dbReference>
<keyword evidence="5" id="KW-1185">Reference proteome</keyword>
<reference evidence="4 5" key="1">
    <citation type="submission" date="2024-08" db="EMBL/GenBank/DDBJ databases">
        <authorList>
            <person name="Lu H."/>
        </authorList>
    </citation>
    <scope>NUCLEOTIDE SEQUENCE [LARGE SCALE GENOMIC DNA]</scope>
    <source>
        <strain evidence="4 5">LYH14W</strain>
    </source>
</reference>
<dbReference type="Pfam" id="PF14339">
    <property type="entry name" value="DUF4394"/>
    <property type="match status" value="1"/>
</dbReference>
<dbReference type="SUPFAM" id="SSF63825">
    <property type="entry name" value="YWTD domain"/>
    <property type="match status" value="1"/>
</dbReference>
<proteinExistence type="predicted"/>
<feature type="signal peptide" evidence="1">
    <location>
        <begin position="1"/>
        <end position="22"/>
    </location>
</feature>
<dbReference type="InterPro" id="IPR025507">
    <property type="entry name" value="DUF4394"/>
</dbReference>
<keyword evidence="1" id="KW-0732">Signal</keyword>
<dbReference type="PROSITE" id="PS51257">
    <property type="entry name" value="PROKAR_LIPOPROTEIN"/>
    <property type="match status" value="1"/>
</dbReference>
<dbReference type="EMBL" id="JBIGHV010000002">
    <property type="protein sequence ID" value="MFG6429266.1"/>
    <property type="molecule type" value="Genomic_DNA"/>
</dbReference>
<evidence type="ECO:0000259" key="2">
    <source>
        <dbReference type="Pfam" id="PF07589"/>
    </source>
</evidence>
<evidence type="ECO:0000313" key="4">
    <source>
        <dbReference type="EMBL" id="MFG6429266.1"/>
    </source>
</evidence>
<feature type="chain" id="PRO_5047542670" evidence="1">
    <location>
        <begin position="23"/>
        <end position="288"/>
    </location>
</feature>